<dbReference type="EMBL" id="JAMBEP010000001">
    <property type="protein sequence ID" value="MCL1633392.1"/>
    <property type="molecule type" value="Genomic_DNA"/>
</dbReference>
<accession>A0ABT0MEU2</accession>
<reference evidence="1 2" key="1">
    <citation type="submission" date="2022-05" db="EMBL/GenBank/DDBJ databases">
        <title>Luteimonas sp. SX5, whole genome shotgun sequencing project.</title>
        <authorList>
            <person name="Zhao G."/>
            <person name="Shen L."/>
        </authorList>
    </citation>
    <scope>NUCLEOTIDE SEQUENCE [LARGE SCALE GENOMIC DNA]</scope>
    <source>
        <strain evidence="1 2">SX5</strain>
    </source>
</reference>
<dbReference type="Proteomes" id="UP001431217">
    <property type="component" value="Unassembled WGS sequence"/>
</dbReference>
<protein>
    <submittedName>
        <fullName evidence="1">Uncharacterized protein</fullName>
    </submittedName>
</protein>
<organism evidence="1 2">
    <name type="scientific">Luteimonas galliterrae</name>
    <dbReference type="NCBI Taxonomy" id="2940486"/>
    <lineage>
        <taxon>Bacteria</taxon>
        <taxon>Pseudomonadati</taxon>
        <taxon>Pseudomonadota</taxon>
        <taxon>Gammaproteobacteria</taxon>
        <taxon>Lysobacterales</taxon>
        <taxon>Lysobacteraceae</taxon>
        <taxon>Luteimonas</taxon>
    </lineage>
</organism>
<sequence>MSDILPLYTNQGADASLVSTKLLSVETEGALSPELRAIEDWINAGFPKKALALLGGYAGPESDAARVRLESKARFYLKEYATAQLGKDESTKQSPDVVVLSIGAQRLARHLSYR</sequence>
<name>A0ABT0MEU2_9GAMM</name>
<evidence type="ECO:0000313" key="2">
    <source>
        <dbReference type="Proteomes" id="UP001431217"/>
    </source>
</evidence>
<gene>
    <name evidence="1" type="ORF">M2650_01855</name>
</gene>
<evidence type="ECO:0000313" key="1">
    <source>
        <dbReference type="EMBL" id="MCL1633392.1"/>
    </source>
</evidence>
<proteinExistence type="predicted"/>
<keyword evidence="2" id="KW-1185">Reference proteome</keyword>
<comment type="caution">
    <text evidence="1">The sequence shown here is derived from an EMBL/GenBank/DDBJ whole genome shotgun (WGS) entry which is preliminary data.</text>
</comment>